<keyword evidence="3" id="KW-0238">DNA-binding</keyword>
<proteinExistence type="predicted"/>
<evidence type="ECO:0000256" key="2">
    <source>
        <dbReference type="ARBA" id="ARBA00023015"/>
    </source>
</evidence>
<dbReference type="PRINTS" id="PR00043">
    <property type="entry name" value="LEUZIPPRJUN"/>
</dbReference>
<dbReference type="InterPro" id="IPR046347">
    <property type="entry name" value="bZIP_sf"/>
</dbReference>
<feature type="domain" description="BZIP" evidence="6">
    <location>
        <begin position="1"/>
        <end position="57"/>
    </location>
</feature>
<sequence length="77" mass="8950">REKNRLAASRCREKSKKHIDDLREWERELTAQRSSLAAHAAILREEVLQLKNEIIRHGDCDCDFIQNYLASAARNMG</sequence>
<evidence type="ECO:0000313" key="8">
    <source>
        <dbReference type="Proteomes" id="UP000193689"/>
    </source>
</evidence>
<dbReference type="SUPFAM" id="SSF57959">
    <property type="entry name" value="Leucine zipper domain"/>
    <property type="match status" value="1"/>
</dbReference>
<dbReference type="Gene3D" id="1.20.5.170">
    <property type="match status" value="1"/>
</dbReference>
<dbReference type="PROSITE" id="PS00036">
    <property type="entry name" value="BZIP_BASIC"/>
    <property type="match status" value="1"/>
</dbReference>
<accession>A0A1Y2E4A2</accession>
<dbReference type="GO" id="GO:0005634">
    <property type="term" value="C:nucleus"/>
    <property type="evidence" value="ECO:0007669"/>
    <property type="project" value="UniProtKB-SubCell"/>
</dbReference>
<evidence type="ECO:0000256" key="5">
    <source>
        <dbReference type="ARBA" id="ARBA00023242"/>
    </source>
</evidence>
<keyword evidence="4" id="KW-0804">Transcription</keyword>
<dbReference type="Pfam" id="PF00170">
    <property type="entry name" value="bZIP_1"/>
    <property type="match status" value="1"/>
</dbReference>
<name>A0A1Y2E4A2_9PEZI</name>
<gene>
    <name evidence="7" type="ORF">BCR38DRAFT_340104</name>
</gene>
<reference evidence="7 8" key="1">
    <citation type="submission" date="2016-07" db="EMBL/GenBank/DDBJ databases">
        <title>Pervasive Adenine N6-methylation of Active Genes in Fungi.</title>
        <authorList>
            <consortium name="DOE Joint Genome Institute"/>
            <person name="Mondo S.J."/>
            <person name="Dannebaum R.O."/>
            <person name="Kuo R.C."/>
            <person name="Labutti K."/>
            <person name="Haridas S."/>
            <person name="Kuo A."/>
            <person name="Salamov A."/>
            <person name="Ahrendt S.R."/>
            <person name="Lipzen A."/>
            <person name="Sullivan W."/>
            <person name="Andreopoulos W.B."/>
            <person name="Clum A."/>
            <person name="Lindquist E."/>
            <person name="Daum C."/>
            <person name="Ramamoorthy G.K."/>
            <person name="Gryganskyi A."/>
            <person name="Culley D."/>
            <person name="Magnuson J.K."/>
            <person name="James T.Y."/>
            <person name="O'Malley M.A."/>
            <person name="Stajich J.E."/>
            <person name="Spatafora J.W."/>
            <person name="Visel A."/>
            <person name="Grigoriev I.V."/>
        </authorList>
    </citation>
    <scope>NUCLEOTIDE SEQUENCE [LARGE SCALE GENOMIC DNA]</scope>
    <source>
        <strain evidence="7 8">CBS 129021</strain>
    </source>
</reference>
<dbReference type="Proteomes" id="UP000193689">
    <property type="component" value="Unassembled WGS sequence"/>
</dbReference>
<dbReference type="STRING" id="1141098.A0A1Y2E4A2"/>
<dbReference type="GO" id="GO:0003677">
    <property type="term" value="F:DNA binding"/>
    <property type="evidence" value="ECO:0007669"/>
    <property type="project" value="UniProtKB-KW"/>
</dbReference>
<dbReference type="RefSeq" id="XP_040717357.1">
    <property type="nucleotide sequence ID" value="XM_040855751.1"/>
</dbReference>
<feature type="non-terminal residue" evidence="7">
    <location>
        <position position="1"/>
    </location>
</feature>
<dbReference type="PROSITE" id="PS50217">
    <property type="entry name" value="BZIP"/>
    <property type="match status" value="1"/>
</dbReference>
<dbReference type="InterPro" id="IPR004827">
    <property type="entry name" value="bZIP"/>
</dbReference>
<evidence type="ECO:0000256" key="4">
    <source>
        <dbReference type="ARBA" id="ARBA00023163"/>
    </source>
</evidence>
<dbReference type="GO" id="GO:0003700">
    <property type="term" value="F:DNA-binding transcription factor activity"/>
    <property type="evidence" value="ECO:0007669"/>
    <property type="project" value="InterPro"/>
</dbReference>
<dbReference type="GeneID" id="63771963"/>
<dbReference type="EMBL" id="MCFJ01000005">
    <property type="protein sequence ID" value="ORY66393.1"/>
    <property type="molecule type" value="Genomic_DNA"/>
</dbReference>
<evidence type="ECO:0000256" key="3">
    <source>
        <dbReference type="ARBA" id="ARBA00023125"/>
    </source>
</evidence>
<dbReference type="PANTHER" id="PTHR19304">
    <property type="entry name" value="CYCLIC-AMP RESPONSE ELEMENT BINDING PROTEIN"/>
    <property type="match status" value="1"/>
</dbReference>
<keyword evidence="5" id="KW-0539">Nucleus</keyword>
<dbReference type="InterPro" id="IPR051027">
    <property type="entry name" value="bZIP_transcription_factors"/>
</dbReference>
<keyword evidence="8" id="KW-1185">Reference proteome</keyword>
<evidence type="ECO:0000313" key="7">
    <source>
        <dbReference type="EMBL" id="ORY66393.1"/>
    </source>
</evidence>
<evidence type="ECO:0000259" key="6">
    <source>
        <dbReference type="PROSITE" id="PS50217"/>
    </source>
</evidence>
<comment type="subcellular location">
    <subcellularLocation>
        <location evidence="1">Nucleus</location>
    </subcellularLocation>
</comment>
<organism evidence="7 8">
    <name type="scientific">Pseudomassariella vexata</name>
    <dbReference type="NCBI Taxonomy" id="1141098"/>
    <lineage>
        <taxon>Eukaryota</taxon>
        <taxon>Fungi</taxon>
        <taxon>Dikarya</taxon>
        <taxon>Ascomycota</taxon>
        <taxon>Pezizomycotina</taxon>
        <taxon>Sordariomycetes</taxon>
        <taxon>Xylariomycetidae</taxon>
        <taxon>Amphisphaeriales</taxon>
        <taxon>Pseudomassariaceae</taxon>
        <taxon>Pseudomassariella</taxon>
    </lineage>
</organism>
<dbReference type="OrthoDB" id="295274at2759"/>
<keyword evidence="2" id="KW-0805">Transcription regulation</keyword>
<protein>
    <recommendedName>
        <fullName evidence="6">BZIP domain-containing protein</fullName>
    </recommendedName>
</protein>
<dbReference type="AlphaFoldDB" id="A0A1Y2E4A2"/>
<dbReference type="InParanoid" id="A0A1Y2E4A2"/>
<evidence type="ECO:0000256" key="1">
    <source>
        <dbReference type="ARBA" id="ARBA00004123"/>
    </source>
</evidence>
<comment type="caution">
    <text evidence="7">The sequence shown here is derived from an EMBL/GenBank/DDBJ whole genome shotgun (WGS) entry which is preliminary data.</text>
</comment>
<dbReference type="InterPro" id="IPR002112">
    <property type="entry name" value="Leuzip_Jun"/>
</dbReference>